<dbReference type="SUPFAM" id="SSF54001">
    <property type="entry name" value="Cysteine proteinases"/>
    <property type="match status" value="1"/>
</dbReference>
<organism evidence="5 6">
    <name type="scientific">Blattamonas nauphoetae</name>
    <dbReference type="NCBI Taxonomy" id="2049346"/>
    <lineage>
        <taxon>Eukaryota</taxon>
        <taxon>Metamonada</taxon>
        <taxon>Preaxostyla</taxon>
        <taxon>Oxymonadida</taxon>
        <taxon>Blattamonas</taxon>
    </lineage>
</organism>
<feature type="compositionally biased region" description="Basic and acidic residues" evidence="2">
    <location>
        <begin position="1377"/>
        <end position="1393"/>
    </location>
</feature>
<dbReference type="EC" id="3.4.19.12" evidence="5"/>
<gene>
    <name evidence="5" type="ORF">BLNAU_5590</name>
</gene>
<dbReference type="EMBL" id="JARBJD010000029">
    <property type="protein sequence ID" value="KAK2959541.1"/>
    <property type="molecule type" value="Genomic_DNA"/>
</dbReference>
<dbReference type="PANTHER" id="PTHR24006">
    <property type="entry name" value="UBIQUITIN CARBOXYL-TERMINAL HYDROLASE"/>
    <property type="match status" value="1"/>
</dbReference>
<name>A0ABQ9Y734_9EUKA</name>
<feature type="region of interest" description="Disordered" evidence="2">
    <location>
        <begin position="798"/>
        <end position="852"/>
    </location>
</feature>
<feature type="region of interest" description="Disordered" evidence="2">
    <location>
        <begin position="961"/>
        <end position="995"/>
    </location>
</feature>
<feature type="region of interest" description="Disordered" evidence="2">
    <location>
        <begin position="1436"/>
        <end position="1499"/>
    </location>
</feature>
<dbReference type="Proteomes" id="UP001281761">
    <property type="component" value="Unassembled WGS sequence"/>
</dbReference>
<dbReference type="InterPro" id="IPR008974">
    <property type="entry name" value="TRAF-like"/>
</dbReference>
<dbReference type="Gene3D" id="2.60.210.10">
    <property type="entry name" value="Apoptosis, Tumor Necrosis Factor Receptor Associated Protein 2, Chain A"/>
    <property type="match status" value="1"/>
</dbReference>
<evidence type="ECO:0000259" key="4">
    <source>
        <dbReference type="PROSITE" id="PS50235"/>
    </source>
</evidence>
<comment type="caution">
    <text evidence="5">The sequence shown here is derived from an EMBL/GenBank/DDBJ whole genome shotgun (WGS) entry which is preliminary data.</text>
</comment>
<dbReference type="GO" id="GO:0004843">
    <property type="term" value="F:cysteine-type deubiquitinase activity"/>
    <property type="evidence" value="ECO:0007669"/>
    <property type="project" value="UniProtKB-EC"/>
</dbReference>
<dbReference type="PROSITE" id="PS00972">
    <property type="entry name" value="USP_1"/>
    <property type="match status" value="1"/>
</dbReference>
<accession>A0ABQ9Y734</accession>
<feature type="compositionally biased region" description="Basic and acidic residues" evidence="2">
    <location>
        <begin position="808"/>
        <end position="820"/>
    </location>
</feature>
<dbReference type="InterPro" id="IPR001394">
    <property type="entry name" value="Peptidase_C19_UCH"/>
</dbReference>
<dbReference type="InterPro" id="IPR038765">
    <property type="entry name" value="Papain-like_cys_pep_sf"/>
</dbReference>
<feature type="region of interest" description="Disordered" evidence="2">
    <location>
        <begin position="1613"/>
        <end position="1638"/>
    </location>
</feature>
<proteinExistence type="predicted"/>
<dbReference type="PROSITE" id="PS00973">
    <property type="entry name" value="USP_2"/>
    <property type="match status" value="1"/>
</dbReference>
<reference evidence="5 6" key="1">
    <citation type="journal article" date="2022" name="bioRxiv">
        <title>Genomics of Preaxostyla Flagellates Illuminates Evolutionary Transitions and the Path Towards Mitochondrial Loss.</title>
        <authorList>
            <person name="Novak L.V.F."/>
            <person name="Treitli S.C."/>
            <person name="Pyrih J."/>
            <person name="Halakuc P."/>
            <person name="Pipaliya S.V."/>
            <person name="Vacek V."/>
            <person name="Brzon O."/>
            <person name="Soukal P."/>
            <person name="Eme L."/>
            <person name="Dacks J.B."/>
            <person name="Karnkowska A."/>
            <person name="Elias M."/>
            <person name="Hampl V."/>
        </authorList>
    </citation>
    <scope>NUCLEOTIDE SEQUENCE [LARGE SCALE GENOMIC DNA]</scope>
    <source>
        <strain evidence="5">NAU3</strain>
        <tissue evidence="5">Gut</tissue>
    </source>
</reference>
<feature type="domain" description="MATH" evidence="3">
    <location>
        <begin position="37"/>
        <end position="153"/>
    </location>
</feature>
<dbReference type="Gene3D" id="3.90.70.10">
    <property type="entry name" value="Cysteine proteinases"/>
    <property type="match status" value="1"/>
</dbReference>
<keyword evidence="5" id="KW-0378">Hydrolase</keyword>
<sequence>MDLELNLEDTYPRSAVLGPLPAEINNTSHPKPPQLQSVALTFLVPYTPNVRSTSDVIDALGVQWHVIVGIPRTIGFLPAYIEMSSNKRIFKKYVTISMVLVNNDPSLSIQKTFDNTFDNYHPNIGSHELLPLTALDEDGGFLEDGYLRFQVGITEAIKLTQREAFGMVGLKNQGATCYLNSLIQSLFHTNLFRWLVYHMPLSEENEDSDDESSSDSSTGRVTNNYFWQQQKEKVKKIALASALQRLFFNLQTSQSSCSTKELTRSFGWTAEDSFEQHDASELNRVMLDKLMEKMKGTAYTGGIEMLLEGRMYSSIACLHVDYESAREEPFFDLNLPVRGCATLEDSFRKYTEEEVLEGDNQYSAGQFGHQDAKKSSKLLSLPAVLHLQLNRWEYDVYRDEMVKVNDRFEFPSELDVAPFVVDLTEQQRRKLLEQRQEDKIERERREMEKKEKAAQFPAEETVEMAEDMKQTFASIISSQERHSLERGIPYSEMETKYWLHSVLVHSGFVGGGHYYVFLRRHPSEEWVCINDSGVRASNALEAMEENYGGSDLDGTTRTRVASAYMLVYVRQDVKEEVLREVGMNEIPSHISESLLARKDKKNRVLFKIHSKRGFEKKVGQVWKMSQEERRKKEVRKETHKIRTLCMEKKQGLDASQATSMSLPRTSTVTELLAELSRRTGISEDEMNVWRVERVVTKAKVGYWDEDETEMRPTIKIDPALRKRKDEQTTDLFTRTINHIFIDQKTREEQEEEKRWEEEWIRTRPEREKQWKEEMEELVQRREAEILRLRQKRERRHQQLLEQQLARQEQAKEQKTKDDQTHPPIQSDPDVSSSDDDTGSSTSTTVDDSVDIDLNSSDIADALEDSSEFEARIQDEIKKDDEANQELFEKRVRADQLKTCPVSTMMLFLHLYSVVDAESSVGDVFGATCMLMGALNVDREEGLGEKEEEVREMALQHFVKERRAEREQKRRETRRNGETEQERAEREKEEDLEDAKAASDYETTLTTLHPFFFLIHNHTISTPLSSSIPLADYRLTNGTSIAVQFVTWEALALLETEAEMEDRRTQNYNRLLSPEDLSAHQARLPELETCGALWIEQRRKRMIILTLFNMQPTTPAQLHLEVDREMGQREFMQMLSEELNWPVNQILLQRQTHYDASLLPELLALKLDDLAHPKQERTEQPPQLIPSWDEIDVDSAWNDTITSTTPLIDENPPLNDLVCRYARGQTNLQWRYAVPDFLEFRKLDCAVSEWASMEHFVVRVRDGRRPLQSRVVMEEQEFFGNKERRIDSLPPNVLTFQNEARNDEPTSASDPKPVLRIADTGRSFMAEYEVAFDRDACVGDVLIDLRKKMAANRPELLFESRVREHIRIQGEIEKKIEERRQRRVKRREEEEKKRGDKKKPMRDEPLYEDYSSDEDYAYRKEELWKERMIRVMMEKEENCGDKEECGKAKEGGENGEVEEKNENGKRNVDEREGQENKNDEQDSETTEQPNPNPAPAANEATVTQDLQNTDITLSITPTITDPIPTIVELDGWDYDLDEDNTPKPAQTDFEIRDWLRHTTDRLQNTTSDEKKKEIVEDMLENMVKLKEIVYQPPQLINRADEWDYSDDEMTSMRDRLLGKKRTPSSQEKDDKTDEQDDMPELELVDQKPTTELLFPSGQLDYASIDYETVPIRVCLLAQRYTSELSMVIEEFEKVSDLQKMNRVIMVEFLPPPLPWPSMAGAVREIPVYFSRSVGYYSQWISILGKKRTFFIPFYAHDKTIDLLRRVFSIAQNVMSASQFALSEVQMMDSTHNVVKQPHYDCVSYIYIAPYSLPVRVSKPYNYMKSYARKETAIVIKD</sequence>
<dbReference type="PROSITE" id="PS50235">
    <property type="entry name" value="USP_3"/>
    <property type="match status" value="1"/>
</dbReference>
<dbReference type="PANTHER" id="PTHR24006:SF644">
    <property type="entry name" value="UBIQUITIN CARBOXYL-TERMINAL HYDROLASE 7"/>
    <property type="match status" value="1"/>
</dbReference>
<feature type="domain" description="USP" evidence="4">
    <location>
        <begin position="168"/>
        <end position="571"/>
    </location>
</feature>
<dbReference type="InterPro" id="IPR002083">
    <property type="entry name" value="MATH/TRAF_dom"/>
</dbReference>
<evidence type="ECO:0000256" key="2">
    <source>
        <dbReference type="SAM" id="MobiDB-lite"/>
    </source>
</evidence>
<feature type="region of interest" description="Disordered" evidence="2">
    <location>
        <begin position="1377"/>
        <end position="1406"/>
    </location>
</feature>
<evidence type="ECO:0000313" key="5">
    <source>
        <dbReference type="EMBL" id="KAK2959541.1"/>
    </source>
</evidence>
<evidence type="ECO:0000313" key="6">
    <source>
        <dbReference type="Proteomes" id="UP001281761"/>
    </source>
</evidence>
<keyword evidence="6" id="KW-1185">Reference proteome</keyword>
<feature type="coiled-coil region" evidence="1">
    <location>
        <begin position="421"/>
        <end position="453"/>
    </location>
</feature>
<dbReference type="Pfam" id="PF00443">
    <property type="entry name" value="UCH"/>
    <property type="match status" value="1"/>
</dbReference>
<feature type="compositionally biased region" description="Basic and acidic residues" evidence="2">
    <location>
        <begin position="1436"/>
        <end position="1479"/>
    </location>
</feature>
<dbReference type="InterPro" id="IPR028889">
    <property type="entry name" value="USP"/>
</dbReference>
<dbReference type="InterPro" id="IPR050164">
    <property type="entry name" value="Peptidase_C19"/>
</dbReference>
<dbReference type="PROSITE" id="PS50144">
    <property type="entry name" value="MATH"/>
    <property type="match status" value="1"/>
</dbReference>
<evidence type="ECO:0000256" key="1">
    <source>
        <dbReference type="SAM" id="Coils"/>
    </source>
</evidence>
<protein>
    <submittedName>
        <fullName evidence="5">Ubiquitin C-terminal hydrolase 13</fullName>
        <ecNumber evidence="5">3.4.19.12</ecNumber>
    </submittedName>
</protein>
<dbReference type="InterPro" id="IPR018200">
    <property type="entry name" value="USP_CS"/>
</dbReference>
<evidence type="ECO:0000259" key="3">
    <source>
        <dbReference type="PROSITE" id="PS50144"/>
    </source>
</evidence>
<keyword evidence="1" id="KW-0175">Coiled coil</keyword>